<dbReference type="RefSeq" id="WP_072479832.1">
    <property type="nucleotide sequence ID" value="NZ_FPJG01000006.1"/>
</dbReference>
<gene>
    <name evidence="1" type="ORF">SAMN04489730_6515</name>
</gene>
<dbReference type="EMBL" id="FPJG01000006">
    <property type="protein sequence ID" value="SFW86833.1"/>
    <property type="molecule type" value="Genomic_DNA"/>
</dbReference>
<keyword evidence="2" id="KW-1185">Reference proteome</keyword>
<sequence>MTNTGIDRETLTVVASVAAVRHTAAVPEENRGQIDNVLLLAVLAAGAKYNIGLQSDEWFSTFDDTIQTGAEWAVDAGSWKRVTRSGSPFDLAMILPGGIADTERALVAVRSEHYPLRGALRFGAVASADVAVLCAVADVTPRPGALSVVLGAVAYRFKSDLSVDNPLAPRPWAEVDDAFLRLSKYTIDTTEAGYNGIQQRIAKALGDRVEKYLYRTPIK</sequence>
<evidence type="ECO:0000313" key="1">
    <source>
        <dbReference type="EMBL" id="SFW86833.1"/>
    </source>
</evidence>
<dbReference type="Proteomes" id="UP000182740">
    <property type="component" value="Unassembled WGS sequence"/>
</dbReference>
<reference evidence="2" key="1">
    <citation type="submission" date="2016-11" db="EMBL/GenBank/DDBJ databases">
        <authorList>
            <person name="Varghese N."/>
            <person name="Submissions S."/>
        </authorList>
    </citation>
    <scope>NUCLEOTIDE SEQUENCE [LARGE SCALE GENOMIC DNA]</scope>
    <source>
        <strain evidence="2">DSM 44671</strain>
    </source>
</reference>
<dbReference type="OrthoDB" id="3675580at2"/>
<accession>A0A1K1SR89</accession>
<organism evidence="1 2">
    <name type="scientific">Amycolatopsis australiensis</name>
    <dbReference type="NCBI Taxonomy" id="546364"/>
    <lineage>
        <taxon>Bacteria</taxon>
        <taxon>Bacillati</taxon>
        <taxon>Actinomycetota</taxon>
        <taxon>Actinomycetes</taxon>
        <taxon>Pseudonocardiales</taxon>
        <taxon>Pseudonocardiaceae</taxon>
        <taxon>Amycolatopsis</taxon>
    </lineage>
</organism>
<name>A0A1K1SR89_9PSEU</name>
<dbReference type="AlphaFoldDB" id="A0A1K1SR89"/>
<proteinExistence type="predicted"/>
<evidence type="ECO:0000313" key="2">
    <source>
        <dbReference type="Proteomes" id="UP000182740"/>
    </source>
</evidence>
<protein>
    <submittedName>
        <fullName evidence="1">Uncharacterized protein</fullName>
    </submittedName>
</protein>